<dbReference type="EMBL" id="JACSPY010000001">
    <property type="protein sequence ID" value="MBD8019218.1"/>
    <property type="molecule type" value="Genomic_DNA"/>
</dbReference>
<dbReference type="Proteomes" id="UP000651517">
    <property type="component" value="Unassembled WGS sequence"/>
</dbReference>
<reference evidence="2 3" key="1">
    <citation type="submission" date="2020-08" db="EMBL/GenBank/DDBJ databases">
        <title>A Genomic Blueprint of the Chicken Gut Microbiome.</title>
        <authorList>
            <person name="Gilroy R."/>
            <person name="Ravi A."/>
            <person name="Getino M."/>
            <person name="Pursley I."/>
            <person name="Horton D.L."/>
            <person name="Alikhan N.-F."/>
            <person name="Baker D."/>
            <person name="Gharbi K."/>
            <person name="Hall N."/>
            <person name="Watson M."/>
            <person name="Adriaenssens E.M."/>
            <person name="Foster-Nyarko E."/>
            <person name="Jarju S."/>
            <person name="Secka A."/>
            <person name="Antonio M."/>
            <person name="Oren A."/>
            <person name="Chaudhuri R."/>
            <person name="La Ragione R.M."/>
            <person name="Hildebrand F."/>
            <person name="Pallen M.J."/>
        </authorList>
    </citation>
    <scope>NUCLEOTIDE SEQUENCE [LARGE SCALE GENOMIC DNA]</scope>
    <source>
        <strain evidence="2 3">Re57</strain>
    </source>
</reference>
<feature type="transmembrane region" description="Helical" evidence="1">
    <location>
        <begin position="37"/>
        <end position="58"/>
    </location>
</feature>
<comment type="caution">
    <text evidence="2">The sequence shown here is derived from an EMBL/GenBank/DDBJ whole genome shotgun (WGS) entry which is preliminary data.</text>
</comment>
<organism evidence="2 3">
    <name type="scientific">Brevibacterium gallinarum</name>
    <dbReference type="NCBI Taxonomy" id="2762220"/>
    <lineage>
        <taxon>Bacteria</taxon>
        <taxon>Bacillati</taxon>
        <taxon>Actinomycetota</taxon>
        <taxon>Actinomycetes</taxon>
        <taxon>Micrococcales</taxon>
        <taxon>Brevibacteriaceae</taxon>
        <taxon>Brevibacterium</taxon>
    </lineage>
</organism>
<feature type="transmembrane region" description="Helical" evidence="1">
    <location>
        <begin position="79"/>
        <end position="97"/>
    </location>
</feature>
<sequence>MKNLSSPTAVTQPSLLFWLAVMLTSCADSYAFGSPVFAGHFLATVALSFGVPAAALWVRARQGFRPVGFSTQSPDSLSRAVTIGRVGPAIAAAYFAYLTVTATVVDAAFVYGLSTAAVLVSQQWLLLRLRQIQRDDAPQPGVEVPA</sequence>
<dbReference type="RefSeq" id="WP_191724870.1">
    <property type="nucleotide sequence ID" value="NZ_JACSPY010000001.1"/>
</dbReference>
<evidence type="ECO:0000313" key="3">
    <source>
        <dbReference type="Proteomes" id="UP000651517"/>
    </source>
</evidence>
<accession>A0ABR8WQJ2</accession>
<keyword evidence="1" id="KW-0472">Membrane</keyword>
<keyword evidence="1" id="KW-1133">Transmembrane helix</keyword>
<evidence type="ECO:0000313" key="2">
    <source>
        <dbReference type="EMBL" id="MBD8019218.1"/>
    </source>
</evidence>
<proteinExistence type="predicted"/>
<gene>
    <name evidence="2" type="ORF">H9634_00250</name>
</gene>
<feature type="transmembrane region" description="Helical" evidence="1">
    <location>
        <begin position="109"/>
        <end position="127"/>
    </location>
</feature>
<keyword evidence="3" id="KW-1185">Reference proteome</keyword>
<evidence type="ECO:0000256" key="1">
    <source>
        <dbReference type="SAM" id="Phobius"/>
    </source>
</evidence>
<keyword evidence="1" id="KW-0812">Transmembrane</keyword>
<protein>
    <submittedName>
        <fullName evidence="2">Uncharacterized protein</fullName>
    </submittedName>
</protein>
<dbReference type="PROSITE" id="PS51257">
    <property type="entry name" value="PROKAR_LIPOPROTEIN"/>
    <property type="match status" value="1"/>
</dbReference>
<name>A0ABR8WQJ2_9MICO</name>